<dbReference type="FunFam" id="3.20.20.80:FF:000314">
    <property type="entry name" value="Alpha amylase catalytic region"/>
    <property type="match status" value="1"/>
</dbReference>
<name>A0A7C3PU30_DICTH</name>
<dbReference type="PANTHER" id="PTHR10357">
    <property type="entry name" value="ALPHA-AMYLASE FAMILY MEMBER"/>
    <property type="match status" value="1"/>
</dbReference>
<protein>
    <recommendedName>
        <fullName evidence="1">Glycosyl hydrolase family 13 catalytic domain-containing protein</fullName>
    </recommendedName>
</protein>
<dbReference type="AlphaFoldDB" id="A0A7C3PU30"/>
<accession>A0A7C3PU30</accession>
<comment type="caution">
    <text evidence="2">The sequence shown here is derived from an EMBL/GenBank/DDBJ whole genome shotgun (WGS) entry which is preliminary data.</text>
</comment>
<dbReference type="InterPro" id="IPR017853">
    <property type="entry name" value="GH"/>
</dbReference>
<sequence length="562" mass="67027">MIYDDKIFGDLCHKEFLVEREVKKLEEIYLEEVLPEDPKPEDEIEFTFNCPLKFHITSGKIVKDNREIYTFNIQERKTQWNDSIFNFSEIIKIKIPPLKENGLYQIHLYEMNEKIYEQYLSIDNFEAPLWSEESIIYHIFIDRFAKDEKEVEYSENLKEKLGGNLKGILSRLDYIENLGINTIWISPIFKSTSYHGYDIEDYFEIDPIWGTKEDLKKLVREAFNRGIRIILDFVPNHMSYKNPIFQKALKDKNSNLRSWFIFKGEDYETFFGVKSMPKINLKNKEAIDYIINAAKYWIREFGISGYRMDHATGPDTNFWSIFYYNLKSEFPETFYFGEIVETPKETKKYVGKFDGTLDFYLFKIIRDFFIGKRWSTKEFVKMIDLEEKFYGNKFKRISFLENHDSNRFLWVAKDKKLLRLASIFQFSINAIPIIYNGQEMGCSQYRDILEGNRTLHEYTRLPIPWSADKQDKELIDFYRQLVKIRKSHPALYKGTFIPIFSDMISFIKETQEESILVLINIEDKEEIFNLNGTYRDLFSGNIYTNSLKLGPMSAHLLLRIDH</sequence>
<dbReference type="SUPFAM" id="SSF51445">
    <property type="entry name" value="(Trans)glycosidases"/>
    <property type="match status" value="1"/>
</dbReference>
<organism evidence="2">
    <name type="scientific">Dictyoglomus thermophilum</name>
    <dbReference type="NCBI Taxonomy" id="14"/>
    <lineage>
        <taxon>Bacteria</taxon>
        <taxon>Pseudomonadati</taxon>
        <taxon>Dictyoglomota</taxon>
        <taxon>Dictyoglomia</taxon>
        <taxon>Dictyoglomales</taxon>
        <taxon>Dictyoglomaceae</taxon>
        <taxon>Dictyoglomus</taxon>
    </lineage>
</organism>
<gene>
    <name evidence="2" type="ORF">ENU78_07840</name>
</gene>
<dbReference type="EMBL" id="DTDV01000019">
    <property type="protein sequence ID" value="HGK24321.1"/>
    <property type="molecule type" value="Genomic_DNA"/>
</dbReference>
<dbReference type="GO" id="GO:0005975">
    <property type="term" value="P:carbohydrate metabolic process"/>
    <property type="evidence" value="ECO:0007669"/>
    <property type="project" value="InterPro"/>
</dbReference>
<evidence type="ECO:0000259" key="1">
    <source>
        <dbReference type="SMART" id="SM00642"/>
    </source>
</evidence>
<dbReference type="Gene3D" id="3.20.20.80">
    <property type="entry name" value="Glycosidases"/>
    <property type="match status" value="1"/>
</dbReference>
<reference evidence="2" key="1">
    <citation type="journal article" date="2020" name="mSystems">
        <title>Genome- and Community-Level Interaction Insights into Carbon Utilization and Element Cycling Functions of Hydrothermarchaeota in Hydrothermal Sediment.</title>
        <authorList>
            <person name="Zhou Z."/>
            <person name="Liu Y."/>
            <person name="Xu W."/>
            <person name="Pan J."/>
            <person name="Luo Z.H."/>
            <person name="Li M."/>
        </authorList>
    </citation>
    <scope>NUCLEOTIDE SEQUENCE [LARGE SCALE GENOMIC DNA]</scope>
    <source>
        <strain evidence="2">SpSt-70</strain>
    </source>
</reference>
<dbReference type="Pfam" id="PF00128">
    <property type="entry name" value="Alpha-amylase"/>
    <property type="match status" value="1"/>
</dbReference>
<dbReference type="PANTHER" id="PTHR10357:SF199">
    <property type="entry name" value="ALPHA AMYLASE CATALYTIC REGION"/>
    <property type="match status" value="1"/>
</dbReference>
<dbReference type="InterPro" id="IPR006047">
    <property type="entry name" value="GH13_cat_dom"/>
</dbReference>
<feature type="domain" description="Glycosyl hydrolase family 13 catalytic" evidence="1">
    <location>
        <begin position="138"/>
        <end position="485"/>
    </location>
</feature>
<evidence type="ECO:0000313" key="2">
    <source>
        <dbReference type="EMBL" id="HGK24321.1"/>
    </source>
</evidence>
<dbReference type="SMART" id="SM00642">
    <property type="entry name" value="Aamy"/>
    <property type="match status" value="1"/>
</dbReference>
<proteinExistence type="predicted"/>